<evidence type="ECO:0000256" key="3">
    <source>
        <dbReference type="ARBA" id="ARBA00022643"/>
    </source>
</evidence>
<dbReference type="GO" id="GO:0008470">
    <property type="term" value="F:3-methylbutanoyl-CoA dehydrogenase activity"/>
    <property type="evidence" value="ECO:0007669"/>
    <property type="project" value="TreeGrafter"/>
</dbReference>
<keyword evidence="3" id="KW-0288">FMN</keyword>
<evidence type="ECO:0000256" key="8">
    <source>
        <dbReference type="ARBA" id="ARBA00034317"/>
    </source>
</evidence>
<dbReference type="InterPro" id="IPR023922">
    <property type="entry name" value="S04_starv_induced_SfnB"/>
</dbReference>
<dbReference type="GO" id="GO:0004497">
    <property type="term" value="F:monooxygenase activity"/>
    <property type="evidence" value="ECO:0007669"/>
    <property type="project" value="UniProtKB-KW"/>
</dbReference>
<dbReference type="Pfam" id="PF02770">
    <property type="entry name" value="Acyl-CoA_dh_M"/>
    <property type="match status" value="1"/>
</dbReference>
<dbReference type="GO" id="GO:0050660">
    <property type="term" value="F:flavin adenine dinucleotide binding"/>
    <property type="evidence" value="ECO:0007669"/>
    <property type="project" value="InterPro"/>
</dbReference>
<evidence type="ECO:0000256" key="9">
    <source>
        <dbReference type="ARBA" id="ARBA00034328"/>
    </source>
</evidence>
<dbReference type="InterPro" id="IPR013107">
    <property type="entry name" value="Acyl-CoA_DH_C"/>
</dbReference>
<keyword evidence="6" id="KW-0503">Monooxygenase</keyword>
<comment type="pathway">
    <text evidence="7">Sulfur metabolism; dibenzothiophene degradation.</text>
</comment>
<feature type="domain" description="Acyl-CoA dehydrogenase/oxidase N-terminal" evidence="15">
    <location>
        <begin position="29"/>
        <end position="128"/>
    </location>
</feature>
<dbReference type="PANTHER" id="PTHR43884:SF12">
    <property type="entry name" value="ISOVALERYL-COA DEHYDROGENASE, MITOCHONDRIAL-RELATED"/>
    <property type="match status" value="1"/>
</dbReference>
<comment type="catalytic activity">
    <reaction evidence="11">
        <text>dibenzothiophene + FMNH2 + O2 = dibenzothiophene 5-oxide + FMN + H2O + H(+)</text>
        <dbReference type="Rhea" id="RHEA:49076"/>
        <dbReference type="ChEBI" id="CHEBI:15377"/>
        <dbReference type="ChEBI" id="CHEBI:15378"/>
        <dbReference type="ChEBI" id="CHEBI:15379"/>
        <dbReference type="ChEBI" id="CHEBI:23681"/>
        <dbReference type="ChEBI" id="CHEBI:23683"/>
        <dbReference type="ChEBI" id="CHEBI:57618"/>
        <dbReference type="ChEBI" id="CHEBI:58210"/>
    </reaction>
</comment>
<feature type="domain" description="Acyl-CoA oxidase/dehydrogenase middle" evidence="14">
    <location>
        <begin position="142"/>
        <end position="221"/>
    </location>
</feature>
<dbReference type="Pfam" id="PF08028">
    <property type="entry name" value="Acyl-CoA_dh_2"/>
    <property type="match status" value="1"/>
</dbReference>
<comment type="similarity">
    <text evidence="8">Belongs to the DszC flavin monooxygenase family.</text>
</comment>
<evidence type="ECO:0000256" key="10">
    <source>
        <dbReference type="ARBA" id="ARBA00034345"/>
    </source>
</evidence>
<comment type="catalytic activity">
    <reaction evidence="13">
        <text>dibenzothiophene + 2 FMNH2 + 2 O2 = dibenzothiophene 5,5-dioxide + 2 FMN + 2 H2O + 2 H(+)</text>
        <dbReference type="Rhea" id="RHEA:49072"/>
        <dbReference type="ChEBI" id="CHEBI:15377"/>
        <dbReference type="ChEBI" id="CHEBI:15378"/>
        <dbReference type="ChEBI" id="CHEBI:15379"/>
        <dbReference type="ChEBI" id="CHEBI:23681"/>
        <dbReference type="ChEBI" id="CHEBI:57618"/>
        <dbReference type="ChEBI" id="CHEBI:58210"/>
        <dbReference type="ChEBI" id="CHEBI:90356"/>
        <dbReference type="EC" id="1.14.14.21"/>
    </reaction>
</comment>
<evidence type="ECO:0000313" key="17">
    <source>
        <dbReference type="EMBL" id="SFL39513.1"/>
    </source>
</evidence>
<evidence type="ECO:0000313" key="18">
    <source>
        <dbReference type="Proteomes" id="UP000199048"/>
    </source>
</evidence>
<keyword evidence="2" id="KW-0285">Flavoprotein</keyword>
<dbReference type="EC" id="1.14.14.21" evidence="9"/>
<accession>A0A1I4HCT8</accession>
<dbReference type="PIRSF" id="PIRSF016578">
    <property type="entry name" value="HsaA"/>
    <property type="match status" value="1"/>
</dbReference>
<dbReference type="GO" id="GO:0006552">
    <property type="term" value="P:L-leucine catabolic process"/>
    <property type="evidence" value="ECO:0007669"/>
    <property type="project" value="TreeGrafter"/>
</dbReference>
<evidence type="ECO:0000256" key="5">
    <source>
        <dbReference type="ARBA" id="ARBA00023002"/>
    </source>
</evidence>
<dbReference type="Gene3D" id="2.40.110.10">
    <property type="entry name" value="Butyryl-CoA Dehydrogenase, subunit A, domain 2"/>
    <property type="match status" value="1"/>
</dbReference>
<dbReference type="Pfam" id="PF02771">
    <property type="entry name" value="Acyl-CoA_dh_N"/>
    <property type="match status" value="1"/>
</dbReference>
<dbReference type="NCBIfam" id="TIGR04022">
    <property type="entry name" value="sulfur_SfnB"/>
    <property type="match status" value="1"/>
</dbReference>
<gene>
    <name evidence="17" type="ORF">SAMN05192568_1004141</name>
</gene>
<keyword evidence="4" id="KW-0547">Nucleotide-binding</keyword>
<evidence type="ECO:0000259" key="16">
    <source>
        <dbReference type="Pfam" id="PF08028"/>
    </source>
</evidence>
<evidence type="ECO:0000256" key="4">
    <source>
        <dbReference type="ARBA" id="ARBA00022741"/>
    </source>
</evidence>
<keyword evidence="18" id="KW-1185">Reference proteome</keyword>
<dbReference type="AlphaFoldDB" id="A0A1I4HCT8"/>
<dbReference type="InterPro" id="IPR006091">
    <property type="entry name" value="Acyl-CoA_Oxase/DH_mid-dom"/>
</dbReference>
<organism evidence="17 18">
    <name type="scientific">Methylobacterium pseudosasicola</name>
    <dbReference type="NCBI Taxonomy" id="582667"/>
    <lineage>
        <taxon>Bacteria</taxon>
        <taxon>Pseudomonadati</taxon>
        <taxon>Pseudomonadota</taxon>
        <taxon>Alphaproteobacteria</taxon>
        <taxon>Hyphomicrobiales</taxon>
        <taxon>Methylobacteriaceae</taxon>
        <taxon>Methylobacterium</taxon>
    </lineage>
</organism>
<keyword evidence="5" id="KW-0560">Oxidoreductase</keyword>
<dbReference type="InterPro" id="IPR013786">
    <property type="entry name" value="AcylCoA_DH/ox_N"/>
</dbReference>
<dbReference type="EMBL" id="FOTK01000004">
    <property type="protein sequence ID" value="SFL39513.1"/>
    <property type="molecule type" value="Genomic_DNA"/>
</dbReference>
<dbReference type="InterPro" id="IPR046373">
    <property type="entry name" value="Acyl-CoA_Oxase/DH_mid-dom_sf"/>
</dbReference>
<dbReference type="Gene3D" id="1.20.140.10">
    <property type="entry name" value="Butyryl-CoA Dehydrogenase, subunit A, domain 3"/>
    <property type="match status" value="1"/>
</dbReference>
<dbReference type="PANTHER" id="PTHR43884">
    <property type="entry name" value="ACYL-COA DEHYDROGENASE"/>
    <property type="match status" value="1"/>
</dbReference>
<dbReference type="InterPro" id="IPR009100">
    <property type="entry name" value="AcylCoA_DH/oxidase_NM_dom_sf"/>
</dbReference>
<comment type="catalytic activity">
    <reaction evidence="12">
        <text>dibenzothiophene 5-oxide + FMNH2 + O2 = dibenzothiophene 5,5-dioxide + FMN + H2O + H(+)</text>
        <dbReference type="Rhea" id="RHEA:49080"/>
        <dbReference type="ChEBI" id="CHEBI:15377"/>
        <dbReference type="ChEBI" id="CHEBI:15378"/>
        <dbReference type="ChEBI" id="CHEBI:15379"/>
        <dbReference type="ChEBI" id="CHEBI:23683"/>
        <dbReference type="ChEBI" id="CHEBI:57618"/>
        <dbReference type="ChEBI" id="CHEBI:58210"/>
        <dbReference type="ChEBI" id="CHEBI:90356"/>
    </reaction>
</comment>
<evidence type="ECO:0000256" key="7">
    <source>
        <dbReference type="ARBA" id="ARBA00034307"/>
    </source>
</evidence>
<feature type="domain" description="Acyl-CoA dehydrogenase C-terminal" evidence="16">
    <location>
        <begin position="249"/>
        <end position="381"/>
    </location>
</feature>
<dbReference type="SUPFAM" id="SSF47203">
    <property type="entry name" value="Acyl-CoA dehydrogenase C-terminal domain-like"/>
    <property type="match status" value="1"/>
</dbReference>
<dbReference type="SUPFAM" id="SSF56645">
    <property type="entry name" value="Acyl-CoA dehydrogenase NM domain-like"/>
    <property type="match status" value="1"/>
</dbReference>
<dbReference type="Gene3D" id="1.10.540.10">
    <property type="entry name" value="Acyl-CoA dehydrogenase/oxidase, N-terminal domain"/>
    <property type="match status" value="1"/>
</dbReference>
<sequence>MPIAAPTPPFALHPQAHRIASEAEALRIARDLAADFATGAAERDRERRLPVAELDRFSGSGLWGITVPAAYGGLGASFVTVGEVIALVSAADPSLGQLPQNHLAALDVIRVTASEAQKRLWFDRALRGYRLGNAFSERNSRHVGAFETTLRRDGEHFVVEGDKFYATGALFAHYIHIGAVDPEGRVHLAIADRDAPGLTITDSWSGFGQRTTASGDVTLRGVRVGAEAVIPAWRGGEAPSSNGAVSQFIQAAVDLGIARGARDETIRFVRTRARPWIDSGRERATEDVLTIHQIGDLTVKLRAAEAMLARAGRAIDAILDAPTDAAVTETAVAVAEAKVLTTEIALLAADKLHELSGTRSVLAADNLDRHWRNARTHTLHDPVRWKSFHIGNHALNGIAPPRHAWS</sequence>
<dbReference type="InterPro" id="IPR036250">
    <property type="entry name" value="AcylCo_DH-like_C"/>
</dbReference>
<evidence type="ECO:0000259" key="14">
    <source>
        <dbReference type="Pfam" id="PF02770"/>
    </source>
</evidence>
<proteinExistence type="inferred from homology"/>
<protein>
    <recommendedName>
        <fullName evidence="10">Dibenzothiophene monooxygenase</fullName>
        <ecNumber evidence="9">1.14.14.21</ecNumber>
    </recommendedName>
</protein>
<evidence type="ECO:0000256" key="1">
    <source>
        <dbReference type="ARBA" id="ARBA00004496"/>
    </source>
</evidence>
<dbReference type="Proteomes" id="UP000199048">
    <property type="component" value="Unassembled WGS sequence"/>
</dbReference>
<dbReference type="InterPro" id="IPR037069">
    <property type="entry name" value="AcylCoA_DH/ox_N_sf"/>
</dbReference>
<evidence type="ECO:0000256" key="6">
    <source>
        <dbReference type="ARBA" id="ARBA00023033"/>
    </source>
</evidence>
<evidence type="ECO:0000256" key="11">
    <source>
        <dbReference type="ARBA" id="ARBA00047859"/>
    </source>
</evidence>
<evidence type="ECO:0000259" key="15">
    <source>
        <dbReference type="Pfam" id="PF02771"/>
    </source>
</evidence>
<reference evidence="18" key="1">
    <citation type="submission" date="2016-10" db="EMBL/GenBank/DDBJ databases">
        <authorList>
            <person name="Varghese N."/>
            <person name="Submissions S."/>
        </authorList>
    </citation>
    <scope>NUCLEOTIDE SEQUENCE [LARGE SCALE GENOMIC DNA]</scope>
    <source>
        <strain evidence="18">BL36</strain>
    </source>
</reference>
<dbReference type="RefSeq" id="WP_092038082.1">
    <property type="nucleotide sequence ID" value="NZ_FOTK01000004.1"/>
</dbReference>
<comment type="subcellular location">
    <subcellularLocation>
        <location evidence="1">Cytoplasm</location>
    </subcellularLocation>
</comment>
<dbReference type="STRING" id="582667.SAMN05192568_1004141"/>
<dbReference type="GO" id="GO:0005737">
    <property type="term" value="C:cytoplasm"/>
    <property type="evidence" value="ECO:0007669"/>
    <property type="project" value="UniProtKB-SubCell"/>
</dbReference>
<evidence type="ECO:0000256" key="2">
    <source>
        <dbReference type="ARBA" id="ARBA00022630"/>
    </source>
</evidence>
<dbReference type="OrthoDB" id="6184213at2"/>
<name>A0A1I4HCT8_9HYPH</name>
<evidence type="ECO:0000256" key="12">
    <source>
        <dbReference type="ARBA" id="ARBA00048445"/>
    </source>
</evidence>
<evidence type="ECO:0000256" key="13">
    <source>
        <dbReference type="ARBA" id="ARBA00049456"/>
    </source>
</evidence>